<keyword evidence="3" id="KW-1185">Reference proteome</keyword>
<feature type="compositionally biased region" description="Basic and acidic residues" evidence="1">
    <location>
        <begin position="548"/>
        <end position="562"/>
    </location>
</feature>
<feature type="compositionally biased region" description="Acidic residues" evidence="1">
    <location>
        <begin position="504"/>
        <end position="514"/>
    </location>
</feature>
<sequence length="569" mass="62611">MPKRIATPPSDINTRYFTISFPYPLNANWELKADQITFSRWIACCIKKEFLIAIMYKPKARGMVIIEVDRAFPDDEHRTLLGEHRWSEFLKRPSEEERRCCSKVFYSVYNDHRGAQKDGWKTINVLEKWFDPAQWSPNNPIIKSPYPSTHWCASPAEDRTNKKMCRPLPVAMFPPPPKPVRPVVGSSDWVQSSTAPDPKSPEYQRVIWGNNDISAAMKLNKSSNVIKPTVRLNTPSAVKIASNAWGSQGKTVATLPSTTHGPTPASVPVKSPQGAWGSRRPAVTTPVSTKAWGLPKSFAVSPSSTSSAPLSAPPAISTAVPSVPPGLIRDSASGSSSAFSSSFDWASEVEAELPIHSFSPNLNNLAGNTDTLDIASTMAKVLGFDEDEDIDPEDQIAATFVDVDVPPGLGLPTPAVQYDTTQETVKQNLWEDVSPVDEPKEDECPVHGARCSKGICQVAKKKKRQQANEQKNKDGRNGSSRNRGRGRGWRRNGGERNSRTNEGDHDDNNDDDNGEASNNNRDEDGNIRNPNSSSNSSASWSRSVSRADSVKAESQVFDHNDLKNPFADF</sequence>
<organism evidence="2 3">
    <name type="scientific">Lentinula edodes</name>
    <name type="common">Shiitake mushroom</name>
    <name type="synonym">Lentinus edodes</name>
    <dbReference type="NCBI Taxonomy" id="5353"/>
    <lineage>
        <taxon>Eukaryota</taxon>
        <taxon>Fungi</taxon>
        <taxon>Dikarya</taxon>
        <taxon>Basidiomycota</taxon>
        <taxon>Agaricomycotina</taxon>
        <taxon>Agaricomycetes</taxon>
        <taxon>Agaricomycetidae</taxon>
        <taxon>Agaricales</taxon>
        <taxon>Marasmiineae</taxon>
        <taxon>Omphalotaceae</taxon>
        <taxon>Lentinula</taxon>
    </lineage>
</organism>
<feature type="region of interest" description="Disordered" evidence="1">
    <location>
        <begin position="184"/>
        <end position="203"/>
    </location>
</feature>
<evidence type="ECO:0000313" key="2">
    <source>
        <dbReference type="EMBL" id="GAW00287.1"/>
    </source>
</evidence>
<gene>
    <name evidence="2" type="ORF">LENED_001792</name>
</gene>
<comment type="caution">
    <text evidence="2">The sequence shown here is derived from an EMBL/GenBank/DDBJ whole genome shotgun (WGS) entry which is preliminary data.</text>
</comment>
<name>A0A1Q3DZ47_LENED</name>
<reference evidence="2 3" key="1">
    <citation type="submission" date="2016-08" db="EMBL/GenBank/DDBJ databases">
        <authorList>
            <consortium name="Lentinula edodes genome sequencing consortium"/>
            <person name="Sakamoto Y."/>
            <person name="Nakade K."/>
            <person name="Sato S."/>
            <person name="Yoshida Y."/>
            <person name="Miyazaki K."/>
            <person name="Natsume S."/>
            <person name="Konno N."/>
        </authorList>
    </citation>
    <scope>NUCLEOTIDE SEQUENCE [LARGE SCALE GENOMIC DNA]</scope>
    <source>
        <strain evidence="2 3">NBRC 111202</strain>
    </source>
</reference>
<dbReference type="Proteomes" id="UP000188533">
    <property type="component" value="Unassembled WGS sequence"/>
</dbReference>
<dbReference type="AlphaFoldDB" id="A0A1Q3DZ47"/>
<feature type="compositionally biased region" description="Low complexity" evidence="1">
    <location>
        <begin position="531"/>
        <end position="547"/>
    </location>
</feature>
<feature type="compositionally biased region" description="Basic and acidic residues" evidence="1">
    <location>
        <begin position="492"/>
        <end position="503"/>
    </location>
</feature>
<protein>
    <submittedName>
        <fullName evidence="2">Uncharacterized protein</fullName>
    </submittedName>
</protein>
<feature type="region of interest" description="Disordered" evidence="1">
    <location>
        <begin position="462"/>
        <end position="569"/>
    </location>
</feature>
<reference evidence="2 3" key="2">
    <citation type="submission" date="2017-02" db="EMBL/GenBank/DDBJ databases">
        <title>A genome survey and senescence transcriptome analysis in Lentinula edodes.</title>
        <authorList>
            <person name="Sakamoto Y."/>
            <person name="Nakade K."/>
            <person name="Sato S."/>
            <person name="Yoshida Y."/>
            <person name="Miyazaki K."/>
            <person name="Natsume S."/>
            <person name="Konno N."/>
        </authorList>
    </citation>
    <scope>NUCLEOTIDE SEQUENCE [LARGE SCALE GENOMIC DNA]</scope>
    <source>
        <strain evidence="2 3">NBRC 111202</strain>
    </source>
</reference>
<feature type="region of interest" description="Disordered" evidence="1">
    <location>
        <begin position="257"/>
        <end position="281"/>
    </location>
</feature>
<evidence type="ECO:0000313" key="3">
    <source>
        <dbReference type="Proteomes" id="UP000188533"/>
    </source>
</evidence>
<dbReference type="EMBL" id="BDGU01000029">
    <property type="protein sequence ID" value="GAW00287.1"/>
    <property type="molecule type" value="Genomic_DNA"/>
</dbReference>
<proteinExistence type="predicted"/>
<evidence type="ECO:0000256" key="1">
    <source>
        <dbReference type="SAM" id="MobiDB-lite"/>
    </source>
</evidence>
<accession>A0A1Q3DZ47</accession>